<keyword evidence="2" id="KW-0732">Signal</keyword>
<organism evidence="3 4">
    <name type="scientific">Gimibacter soli</name>
    <dbReference type="NCBI Taxonomy" id="3024400"/>
    <lineage>
        <taxon>Bacteria</taxon>
        <taxon>Pseudomonadati</taxon>
        <taxon>Pseudomonadota</taxon>
        <taxon>Alphaproteobacteria</taxon>
        <taxon>Kordiimonadales</taxon>
        <taxon>Temperatibacteraceae</taxon>
        <taxon>Gimibacter</taxon>
    </lineage>
</organism>
<evidence type="ECO:0008006" key="5">
    <source>
        <dbReference type="Google" id="ProtNLM"/>
    </source>
</evidence>
<dbReference type="PROSITE" id="PS51257">
    <property type="entry name" value="PROKAR_LIPOPROTEIN"/>
    <property type="match status" value="1"/>
</dbReference>
<evidence type="ECO:0000313" key="4">
    <source>
        <dbReference type="Proteomes" id="UP001217500"/>
    </source>
</evidence>
<dbReference type="KEGG" id="gso:PH603_14485"/>
<evidence type="ECO:0000256" key="1">
    <source>
        <dbReference type="SAM" id="MobiDB-lite"/>
    </source>
</evidence>
<name>A0AAF0BLQ8_9PROT</name>
<dbReference type="EMBL" id="CP116805">
    <property type="protein sequence ID" value="WCL53745.1"/>
    <property type="molecule type" value="Genomic_DNA"/>
</dbReference>
<reference evidence="3" key="1">
    <citation type="submission" date="2023-01" db="EMBL/GenBank/DDBJ databases">
        <title>The genome sequence of Kordiimonadaceae bacterium 6D33.</title>
        <authorList>
            <person name="Liu Y."/>
        </authorList>
    </citation>
    <scope>NUCLEOTIDE SEQUENCE</scope>
    <source>
        <strain evidence="3">6D33</strain>
    </source>
</reference>
<feature type="region of interest" description="Disordered" evidence="1">
    <location>
        <begin position="24"/>
        <end position="50"/>
    </location>
</feature>
<sequence>MRLFTAVVAGAGLMLSACTGTTNTPPAAQAPAAPAAPSEEGPAGRIGTLPPQELADGTCGLYLFAREVGRRLVFVSDTTSTDARMQIDGRPAQLTRVSASGTAAGRFFPEMRYEAGGVTVSVSYVPEMNGNLSGGAVIREGRLTFADASGWSYVMPVAGLIACRPAQE</sequence>
<evidence type="ECO:0000313" key="3">
    <source>
        <dbReference type="EMBL" id="WCL53745.1"/>
    </source>
</evidence>
<dbReference type="Proteomes" id="UP001217500">
    <property type="component" value="Chromosome"/>
</dbReference>
<protein>
    <recommendedName>
        <fullName evidence="5">Lipoprotein</fullName>
    </recommendedName>
</protein>
<feature type="signal peptide" evidence="2">
    <location>
        <begin position="1"/>
        <end position="19"/>
    </location>
</feature>
<dbReference type="RefSeq" id="WP_289503312.1">
    <property type="nucleotide sequence ID" value="NZ_CP116805.1"/>
</dbReference>
<evidence type="ECO:0000256" key="2">
    <source>
        <dbReference type="SAM" id="SignalP"/>
    </source>
</evidence>
<keyword evidence="4" id="KW-1185">Reference proteome</keyword>
<feature type="compositionally biased region" description="Low complexity" evidence="1">
    <location>
        <begin position="25"/>
        <end position="37"/>
    </location>
</feature>
<accession>A0AAF0BLQ8</accession>
<gene>
    <name evidence="3" type="ORF">PH603_14485</name>
</gene>
<proteinExistence type="predicted"/>
<dbReference type="AlphaFoldDB" id="A0AAF0BLQ8"/>
<feature type="chain" id="PRO_5042119267" description="Lipoprotein" evidence="2">
    <location>
        <begin position="20"/>
        <end position="168"/>
    </location>
</feature>